<dbReference type="Pfam" id="PF13181">
    <property type="entry name" value="TPR_8"/>
    <property type="match status" value="1"/>
</dbReference>
<feature type="compositionally biased region" description="Low complexity" evidence="1">
    <location>
        <begin position="121"/>
        <end position="140"/>
    </location>
</feature>
<gene>
    <name evidence="2" type="ORF">Vretifemale_19567</name>
</gene>
<dbReference type="PROSITE" id="PS50005">
    <property type="entry name" value="TPR"/>
    <property type="match status" value="1"/>
</dbReference>
<dbReference type="SUPFAM" id="SSF48452">
    <property type="entry name" value="TPR-like"/>
    <property type="match status" value="1"/>
</dbReference>
<dbReference type="AlphaFoldDB" id="A0A8J4CZJ3"/>
<dbReference type="PANTHER" id="PTHR46224:SF6">
    <property type="entry name" value="ANKYRIN REPEAT FAMILY PROTEIN"/>
    <property type="match status" value="1"/>
</dbReference>
<dbReference type="PROSITE" id="PS50088">
    <property type="entry name" value="ANK_REPEAT"/>
    <property type="match status" value="2"/>
</dbReference>
<evidence type="ECO:0000256" key="1">
    <source>
        <dbReference type="SAM" id="MobiDB-lite"/>
    </source>
</evidence>
<organism evidence="2 3">
    <name type="scientific">Volvox reticuliferus</name>
    <dbReference type="NCBI Taxonomy" id="1737510"/>
    <lineage>
        <taxon>Eukaryota</taxon>
        <taxon>Viridiplantae</taxon>
        <taxon>Chlorophyta</taxon>
        <taxon>core chlorophytes</taxon>
        <taxon>Chlorophyceae</taxon>
        <taxon>CS clade</taxon>
        <taxon>Chlamydomonadales</taxon>
        <taxon>Volvocaceae</taxon>
        <taxon>Volvox</taxon>
    </lineage>
</organism>
<dbReference type="SUPFAM" id="SSF48403">
    <property type="entry name" value="Ankyrin repeat"/>
    <property type="match status" value="1"/>
</dbReference>
<feature type="region of interest" description="Disordered" evidence="1">
    <location>
        <begin position="118"/>
        <end position="140"/>
    </location>
</feature>
<dbReference type="SMART" id="SM00248">
    <property type="entry name" value="ANK"/>
    <property type="match status" value="2"/>
</dbReference>
<dbReference type="EMBL" id="BNCP01000072">
    <property type="protein sequence ID" value="GIL92108.1"/>
    <property type="molecule type" value="Genomic_DNA"/>
</dbReference>
<dbReference type="OrthoDB" id="552876at2759"/>
<accession>A0A8J4CZJ3</accession>
<dbReference type="Proteomes" id="UP000747110">
    <property type="component" value="Unassembled WGS sequence"/>
</dbReference>
<feature type="compositionally biased region" description="Low complexity" evidence="1">
    <location>
        <begin position="249"/>
        <end position="276"/>
    </location>
</feature>
<dbReference type="InterPro" id="IPR051616">
    <property type="entry name" value="Cul2-RING_E3_ligase_SR"/>
</dbReference>
<dbReference type="Pfam" id="PF12796">
    <property type="entry name" value="Ank_2"/>
    <property type="match status" value="1"/>
</dbReference>
<dbReference type="PROSITE" id="PS50297">
    <property type="entry name" value="ANK_REP_REGION"/>
    <property type="match status" value="1"/>
</dbReference>
<comment type="caution">
    <text evidence="2">The sequence shown here is derived from an EMBL/GenBank/DDBJ whole genome shotgun (WGS) entry which is preliminary data.</text>
</comment>
<protein>
    <submittedName>
        <fullName evidence="2">Uncharacterized protein</fullName>
    </submittedName>
</protein>
<dbReference type="Gene3D" id="1.25.40.10">
    <property type="entry name" value="Tetratricopeptide repeat domain"/>
    <property type="match status" value="1"/>
</dbReference>
<dbReference type="InterPro" id="IPR011990">
    <property type="entry name" value="TPR-like_helical_dom_sf"/>
</dbReference>
<dbReference type="InterPro" id="IPR036770">
    <property type="entry name" value="Ankyrin_rpt-contain_sf"/>
</dbReference>
<keyword evidence="3" id="KW-1185">Reference proteome</keyword>
<name>A0A8J4CZJ3_9CHLO</name>
<dbReference type="Gene3D" id="1.25.40.20">
    <property type="entry name" value="Ankyrin repeat-containing domain"/>
    <property type="match status" value="1"/>
</dbReference>
<dbReference type="InterPro" id="IPR019734">
    <property type="entry name" value="TPR_rpt"/>
</dbReference>
<dbReference type="InterPro" id="IPR002110">
    <property type="entry name" value="Ankyrin_rpt"/>
</dbReference>
<dbReference type="SMART" id="SM00028">
    <property type="entry name" value="TPR"/>
    <property type="match status" value="3"/>
</dbReference>
<evidence type="ECO:0000313" key="3">
    <source>
        <dbReference type="Proteomes" id="UP000747110"/>
    </source>
</evidence>
<dbReference type="PANTHER" id="PTHR46224">
    <property type="entry name" value="ANKYRIN REPEAT FAMILY PROTEIN"/>
    <property type="match status" value="1"/>
</dbReference>
<feature type="region of interest" description="Disordered" evidence="1">
    <location>
        <begin position="219"/>
        <end position="286"/>
    </location>
</feature>
<proteinExistence type="predicted"/>
<sequence length="421" mass="43180">MLPALASTNVISTLDTHRPFAPSPPRGVLQGQGTNFAFTMHTALHWAVAKGHTAVARWLLQQGADPDMPNAAGATPLHAAVRQRSDDCARMLVLEAAATMAVPDSLGETARDILLQRDTGGDSSSASSSAGSSSGSSNSSGARLASELEFLARVAAMRDSVAGGGAEWTARAMRGLLAAAGVNPAGLLERRELVDACREVIARYPPRIIVAQSVTAAAAPAPAPAPPLPDGEAKTTPHIAPPATSAANSARPTEAASPSAEPLAPSSSAGRSVGDASDGGGATAPGTDAAAAAAAAAAASDAAKQRGNDAFSRADFPKAVSHYTMAIRLRTEPSAVLYSNRAAAYCGMRYFGKAQSDAEEAIRLDPQQPKYRCRLGVSLLGQQQLREAETAFRAALQLDPSYTAAIQGLQDVRAAANRTEN</sequence>
<reference evidence="2" key="1">
    <citation type="journal article" date="2021" name="Proc. Natl. Acad. Sci. U.S.A.">
        <title>Three genomes in the algal genus Volvox reveal the fate of a haploid sex-determining region after a transition to homothallism.</title>
        <authorList>
            <person name="Yamamoto K."/>
            <person name="Hamaji T."/>
            <person name="Kawai-Toyooka H."/>
            <person name="Matsuzaki R."/>
            <person name="Takahashi F."/>
            <person name="Nishimura Y."/>
            <person name="Kawachi M."/>
            <person name="Noguchi H."/>
            <person name="Minakuchi Y."/>
            <person name="Umen J.G."/>
            <person name="Toyoda A."/>
            <person name="Nozaki H."/>
        </authorList>
    </citation>
    <scope>NUCLEOTIDE SEQUENCE</scope>
    <source>
        <strain evidence="2">NIES-3786</strain>
    </source>
</reference>
<evidence type="ECO:0000313" key="2">
    <source>
        <dbReference type="EMBL" id="GIL92108.1"/>
    </source>
</evidence>